<dbReference type="InterPro" id="IPR003846">
    <property type="entry name" value="SelO"/>
</dbReference>
<evidence type="ECO:0000256" key="1">
    <source>
        <dbReference type="ARBA" id="ARBA00009747"/>
    </source>
</evidence>
<dbReference type="PANTHER" id="PTHR32057">
    <property type="entry name" value="PROTEIN ADENYLYLTRANSFERASE SELO, MITOCHONDRIAL"/>
    <property type="match status" value="1"/>
</dbReference>
<protein>
    <recommendedName>
        <fullName evidence="8">Protein nucleotidyltransferase YdiU</fullName>
        <ecNumber evidence="8">2.7.7.-</ecNumber>
    </recommendedName>
    <alternativeName>
        <fullName evidence="8">Protein adenylyltransferase YdiU</fullName>
        <ecNumber evidence="8">2.7.7.108</ecNumber>
    </alternativeName>
    <alternativeName>
        <fullName evidence="8">Protein uridylyltransferase YdiU</fullName>
        <ecNumber evidence="8">2.7.7.-</ecNumber>
    </alternativeName>
</protein>
<feature type="binding site" evidence="8">
    <location>
        <position position="262"/>
    </location>
    <ligand>
        <name>Mg(2+)</name>
        <dbReference type="ChEBI" id="CHEBI:18420"/>
    </ligand>
</feature>
<comment type="catalytic activity">
    <reaction evidence="8">
        <text>L-seryl-[protein] + UTP = O-(5'-uridylyl)-L-seryl-[protein] + diphosphate</text>
        <dbReference type="Rhea" id="RHEA:64604"/>
        <dbReference type="Rhea" id="RHEA-COMP:9863"/>
        <dbReference type="Rhea" id="RHEA-COMP:16635"/>
        <dbReference type="ChEBI" id="CHEBI:29999"/>
        <dbReference type="ChEBI" id="CHEBI:33019"/>
        <dbReference type="ChEBI" id="CHEBI:46398"/>
        <dbReference type="ChEBI" id="CHEBI:156051"/>
    </reaction>
</comment>
<keyword evidence="2 8" id="KW-0808">Transferase</keyword>
<keyword evidence="4 8" id="KW-0479">Metal-binding</keyword>
<feature type="binding site" evidence="8">
    <location>
        <position position="126"/>
    </location>
    <ligand>
        <name>ATP</name>
        <dbReference type="ChEBI" id="CHEBI:30616"/>
    </ligand>
</feature>
<evidence type="ECO:0000256" key="2">
    <source>
        <dbReference type="ARBA" id="ARBA00022679"/>
    </source>
</evidence>
<keyword evidence="3 8" id="KW-0548">Nucleotidyltransferase</keyword>
<evidence type="ECO:0000256" key="7">
    <source>
        <dbReference type="ARBA" id="ARBA00022842"/>
    </source>
</evidence>
<comment type="catalytic activity">
    <reaction evidence="8">
        <text>L-tyrosyl-[protein] + UTP = O-(5'-uridylyl)-L-tyrosyl-[protein] + diphosphate</text>
        <dbReference type="Rhea" id="RHEA:83887"/>
        <dbReference type="Rhea" id="RHEA-COMP:10136"/>
        <dbReference type="Rhea" id="RHEA-COMP:20238"/>
        <dbReference type="ChEBI" id="CHEBI:33019"/>
        <dbReference type="ChEBI" id="CHEBI:46398"/>
        <dbReference type="ChEBI" id="CHEBI:46858"/>
        <dbReference type="ChEBI" id="CHEBI:90602"/>
    </reaction>
</comment>
<feature type="binding site" evidence="8">
    <location>
        <position position="253"/>
    </location>
    <ligand>
        <name>Mg(2+)</name>
        <dbReference type="ChEBI" id="CHEBI:18420"/>
    </ligand>
</feature>
<feature type="binding site" evidence="8">
    <location>
        <position position="90"/>
    </location>
    <ligand>
        <name>ATP</name>
        <dbReference type="ChEBI" id="CHEBI:30616"/>
    </ligand>
</feature>
<dbReference type="RefSeq" id="WP_203537135.1">
    <property type="nucleotide sequence ID" value="NZ_JAESND010000002.1"/>
</dbReference>
<comment type="catalytic activity">
    <reaction evidence="8">
        <text>L-histidyl-[protein] + UTP = N(tele)-(5'-uridylyl)-L-histidyl-[protein] + diphosphate</text>
        <dbReference type="Rhea" id="RHEA:83891"/>
        <dbReference type="Rhea" id="RHEA-COMP:9745"/>
        <dbReference type="Rhea" id="RHEA-COMP:20239"/>
        <dbReference type="ChEBI" id="CHEBI:29979"/>
        <dbReference type="ChEBI" id="CHEBI:33019"/>
        <dbReference type="ChEBI" id="CHEBI:46398"/>
        <dbReference type="ChEBI" id="CHEBI:233474"/>
    </reaction>
</comment>
<comment type="caution">
    <text evidence="9">The sequence shown here is derived from an EMBL/GenBank/DDBJ whole genome shotgun (WGS) entry which is preliminary data.</text>
</comment>
<keyword evidence="5 8" id="KW-0547">Nucleotide-binding</keyword>
<feature type="active site" description="Proton acceptor" evidence="8">
    <location>
        <position position="252"/>
    </location>
</feature>
<feature type="binding site" evidence="8">
    <location>
        <position position="262"/>
    </location>
    <ligand>
        <name>ATP</name>
        <dbReference type="ChEBI" id="CHEBI:30616"/>
    </ligand>
</feature>
<dbReference type="Pfam" id="PF02696">
    <property type="entry name" value="SelO"/>
    <property type="match status" value="1"/>
</dbReference>
<feature type="binding site" evidence="8">
    <location>
        <position position="176"/>
    </location>
    <ligand>
        <name>ATP</name>
        <dbReference type="ChEBI" id="CHEBI:30616"/>
    </ligand>
</feature>
<dbReference type="NCBIfam" id="NF000658">
    <property type="entry name" value="PRK00029.1"/>
    <property type="match status" value="1"/>
</dbReference>
<proteinExistence type="inferred from homology"/>
<feature type="binding site" evidence="8">
    <location>
        <position position="93"/>
    </location>
    <ligand>
        <name>ATP</name>
        <dbReference type="ChEBI" id="CHEBI:30616"/>
    </ligand>
</feature>
<keyword evidence="6 8" id="KW-0067">ATP-binding</keyword>
<evidence type="ECO:0000313" key="9">
    <source>
        <dbReference type="EMBL" id="MBM3115470.1"/>
    </source>
</evidence>
<comment type="cofactor">
    <cofactor evidence="8">
        <name>Mg(2+)</name>
        <dbReference type="ChEBI" id="CHEBI:18420"/>
    </cofactor>
    <cofactor evidence="8">
        <name>Mn(2+)</name>
        <dbReference type="ChEBI" id="CHEBI:29035"/>
    </cofactor>
</comment>
<comment type="function">
    <text evidence="8">Nucleotidyltransferase involved in the post-translational modification of proteins. It can catalyze the addition of adenosine monophosphate (AMP) or uridine monophosphate (UMP) to a protein, resulting in modifications known as AMPylation and UMPylation.</text>
</comment>
<feature type="binding site" evidence="8">
    <location>
        <position position="183"/>
    </location>
    <ligand>
        <name>ATP</name>
        <dbReference type="ChEBI" id="CHEBI:30616"/>
    </ligand>
</feature>
<dbReference type="PANTHER" id="PTHR32057:SF14">
    <property type="entry name" value="PROTEIN ADENYLYLTRANSFERASE SELO, MITOCHONDRIAL"/>
    <property type="match status" value="1"/>
</dbReference>
<feature type="binding site" evidence="8">
    <location>
        <position position="113"/>
    </location>
    <ligand>
        <name>ATP</name>
        <dbReference type="ChEBI" id="CHEBI:30616"/>
    </ligand>
</feature>
<sequence length="483" mass="53276">MEYTLATAPLTPRFSLLPGRYYSIVTPSPLPEPRLLAWNAALAEQLGLAADPAAHPRLAELLVGNLLRHERPLASVYSGHQFGQWAGQLGDGRAILVAELTGVDGGIQEIQLKGAGLTPYSRMGDGRAVLRSSIREYLCSEAMAGLGIPTTRALSLVGSPEPVWRETRETAAVVARVAPTFLRFGHFEHFYHRGELEAVKELADWTIAHFYPDCASATSPYLALFEAVRDRTAAMIADWMAVGFCHGVMNSDNMSILGLTLDYGPFGFLDGFDAGHICNHSDHHGRYAFNQQPQIGLWNLACLAQTLTKLVELDALRAALDGYQTVFEAAYADRLRRKFGLAEWLEADWSLFTRLLDLMQAAGTDWTIFWRTLSTPAKHSTLRDQFVDRDAFDAWLADYLARLASDPQTPAEREAAMRMTNPRLVLRNHLAEVAIRKAGDGDASEIERLQRALSRPFDDDEAFDDLAGPAPDWAASLSVSCSS</sequence>
<dbReference type="EMBL" id="JAESND010000002">
    <property type="protein sequence ID" value="MBM3115470.1"/>
    <property type="molecule type" value="Genomic_DNA"/>
</dbReference>
<name>A0ABS2BIN2_9NEIS</name>
<evidence type="ECO:0000256" key="5">
    <source>
        <dbReference type="ARBA" id="ARBA00022741"/>
    </source>
</evidence>
<accession>A0ABS2BIN2</accession>
<evidence type="ECO:0000256" key="4">
    <source>
        <dbReference type="ARBA" id="ARBA00022723"/>
    </source>
</evidence>
<feature type="binding site" evidence="8">
    <location>
        <position position="125"/>
    </location>
    <ligand>
        <name>ATP</name>
        <dbReference type="ChEBI" id="CHEBI:30616"/>
    </ligand>
</feature>
<dbReference type="EC" id="2.7.7.108" evidence="8"/>
<evidence type="ECO:0000256" key="6">
    <source>
        <dbReference type="ARBA" id="ARBA00022840"/>
    </source>
</evidence>
<feature type="binding site" evidence="8">
    <location>
        <position position="92"/>
    </location>
    <ligand>
        <name>ATP</name>
        <dbReference type="ChEBI" id="CHEBI:30616"/>
    </ligand>
</feature>
<gene>
    <name evidence="8" type="primary">ydiU</name>
    <name evidence="8" type="synonym">selO</name>
    <name evidence="9" type="ORF">JMJ54_06495</name>
</gene>
<keyword evidence="7 8" id="KW-0460">Magnesium</keyword>
<comment type="similarity">
    <text evidence="1 8">Belongs to the SELO family.</text>
</comment>
<dbReference type="Proteomes" id="UP000809431">
    <property type="component" value="Unassembled WGS sequence"/>
</dbReference>
<keyword evidence="8" id="KW-0464">Manganese</keyword>
<organism evidence="9 10">
    <name type="scientific">Jeongeupia naejangsanensis</name>
    <dbReference type="NCBI Taxonomy" id="613195"/>
    <lineage>
        <taxon>Bacteria</taxon>
        <taxon>Pseudomonadati</taxon>
        <taxon>Pseudomonadota</taxon>
        <taxon>Betaproteobacteria</taxon>
        <taxon>Neisseriales</taxon>
        <taxon>Chitinibacteraceae</taxon>
        <taxon>Jeongeupia</taxon>
    </lineage>
</organism>
<comment type="catalytic activity">
    <reaction evidence="8">
        <text>L-tyrosyl-[protein] + ATP = O-(5'-adenylyl)-L-tyrosyl-[protein] + diphosphate</text>
        <dbReference type="Rhea" id="RHEA:54288"/>
        <dbReference type="Rhea" id="RHEA-COMP:10136"/>
        <dbReference type="Rhea" id="RHEA-COMP:13846"/>
        <dbReference type="ChEBI" id="CHEBI:30616"/>
        <dbReference type="ChEBI" id="CHEBI:33019"/>
        <dbReference type="ChEBI" id="CHEBI:46858"/>
        <dbReference type="ChEBI" id="CHEBI:83624"/>
        <dbReference type="EC" id="2.7.7.108"/>
    </reaction>
</comment>
<reference evidence="9 10" key="1">
    <citation type="submission" date="2021-01" db="EMBL/GenBank/DDBJ databases">
        <title>Draft Genome Sequence and Polyhydroxyalkanoate Biosynthetic Potential of Jeongeupia naejangsanensis Type Strain DSM 24253.</title>
        <authorList>
            <person name="Turrini P."/>
            <person name="Artuso I."/>
            <person name="Lugli G.A."/>
            <person name="Frangipani E."/>
            <person name="Ventura M."/>
            <person name="Visca P."/>
        </authorList>
    </citation>
    <scope>NUCLEOTIDE SEQUENCE [LARGE SCALE GENOMIC DNA]</scope>
    <source>
        <strain evidence="9 10">DSM 24253</strain>
    </source>
</reference>
<comment type="catalytic activity">
    <reaction evidence="8">
        <text>L-seryl-[protein] + ATP = 3-O-(5'-adenylyl)-L-seryl-[protein] + diphosphate</text>
        <dbReference type="Rhea" id="RHEA:58120"/>
        <dbReference type="Rhea" id="RHEA-COMP:9863"/>
        <dbReference type="Rhea" id="RHEA-COMP:15073"/>
        <dbReference type="ChEBI" id="CHEBI:29999"/>
        <dbReference type="ChEBI" id="CHEBI:30616"/>
        <dbReference type="ChEBI" id="CHEBI:33019"/>
        <dbReference type="ChEBI" id="CHEBI:142516"/>
        <dbReference type="EC" id="2.7.7.108"/>
    </reaction>
</comment>
<keyword evidence="10" id="KW-1185">Reference proteome</keyword>
<comment type="catalytic activity">
    <reaction evidence="8">
        <text>L-threonyl-[protein] + ATP = 3-O-(5'-adenylyl)-L-threonyl-[protein] + diphosphate</text>
        <dbReference type="Rhea" id="RHEA:54292"/>
        <dbReference type="Rhea" id="RHEA-COMP:11060"/>
        <dbReference type="Rhea" id="RHEA-COMP:13847"/>
        <dbReference type="ChEBI" id="CHEBI:30013"/>
        <dbReference type="ChEBI" id="CHEBI:30616"/>
        <dbReference type="ChEBI" id="CHEBI:33019"/>
        <dbReference type="ChEBI" id="CHEBI:138113"/>
        <dbReference type="EC" id="2.7.7.108"/>
    </reaction>
</comment>
<dbReference type="HAMAP" id="MF_00692">
    <property type="entry name" value="SelO"/>
    <property type="match status" value="1"/>
</dbReference>
<dbReference type="EC" id="2.7.7.-" evidence="8"/>
<evidence type="ECO:0000313" key="10">
    <source>
        <dbReference type="Proteomes" id="UP000809431"/>
    </source>
</evidence>
<evidence type="ECO:0000256" key="8">
    <source>
        <dbReference type="HAMAP-Rule" id="MF_00692"/>
    </source>
</evidence>
<evidence type="ECO:0000256" key="3">
    <source>
        <dbReference type="ARBA" id="ARBA00022695"/>
    </source>
</evidence>